<reference evidence="2" key="1">
    <citation type="journal article" date="2013" name="Nat. Commun.">
        <title>Whole-genome sequencing of Oryza brachyantha reveals mechanisms underlying Oryza genome evolution.</title>
        <authorList>
            <person name="Chen J."/>
            <person name="Huang Q."/>
            <person name="Gao D."/>
            <person name="Wang J."/>
            <person name="Lang Y."/>
            <person name="Liu T."/>
            <person name="Li B."/>
            <person name="Bai Z."/>
            <person name="Luis Goicoechea J."/>
            <person name="Liang C."/>
            <person name="Chen C."/>
            <person name="Zhang W."/>
            <person name="Sun S."/>
            <person name="Liao Y."/>
            <person name="Zhang X."/>
            <person name="Yang L."/>
            <person name="Song C."/>
            <person name="Wang M."/>
            <person name="Shi J."/>
            <person name="Liu G."/>
            <person name="Liu J."/>
            <person name="Zhou H."/>
            <person name="Zhou W."/>
            <person name="Yu Q."/>
            <person name="An N."/>
            <person name="Chen Y."/>
            <person name="Cai Q."/>
            <person name="Wang B."/>
            <person name="Liu B."/>
            <person name="Min J."/>
            <person name="Huang Y."/>
            <person name="Wu H."/>
            <person name="Li Z."/>
            <person name="Zhang Y."/>
            <person name="Yin Y."/>
            <person name="Song W."/>
            <person name="Jiang J."/>
            <person name="Jackson S.A."/>
            <person name="Wing R.A."/>
            <person name="Wang J."/>
            <person name="Chen M."/>
        </authorList>
    </citation>
    <scope>NUCLEOTIDE SEQUENCE [LARGE SCALE GENOMIC DNA]</scope>
    <source>
        <strain evidence="2">cv. IRGC 101232</strain>
    </source>
</reference>
<feature type="transmembrane region" description="Helical" evidence="1">
    <location>
        <begin position="6"/>
        <end position="27"/>
    </location>
</feature>
<dbReference type="Gramene" id="OB05G17260.1">
    <property type="protein sequence ID" value="OB05G17260.1"/>
    <property type="gene ID" value="OB05G17260"/>
</dbReference>
<evidence type="ECO:0000256" key="1">
    <source>
        <dbReference type="SAM" id="Phobius"/>
    </source>
</evidence>
<sequence>MRSVAPFISSFMGTFNISSFMGTFNLYRHEHELVSIMLHLHKQLEVIKITSTNYFGKIKSALPLTGVHRNFFIKKT</sequence>
<keyword evidence="3" id="KW-1185">Reference proteome</keyword>
<dbReference type="EnsemblPlants" id="OB05G17260.1">
    <property type="protein sequence ID" value="OB05G17260.1"/>
    <property type="gene ID" value="OB05G17260"/>
</dbReference>
<reference evidence="2" key="2">
    <citation type="submission" date="2013-04" db="UniProtKB">
        <authorList>
            <consortium name="EnsemblPlants"/>
        </authorList>
    </citation>
    <scope>IDENTIFICATION</scope>
</reference>
<evidence type="ECO:0000313" key="2">
    <source>
        <dbReference type="EnsemblPlants" id="OB05G17260.1"/>
    </source>
</evidence>
<keyword evidence="1" id="KW-0472">Membrane</keyword>
<evidence type="ECO:0000313" key="3">
    <source>
        <dbReference type="Proteomes" id="UP000006038"/>
    </source>
</evidence>
<proteinExistence type="predicted"/>
<dbReference type="Proteomes" id="UP000006038">
    <property type="component" value="Chromosome 5"/>
</dbReference>
<organism evidence="2">
    <name type="scientific">Oryza brachyantha</name>
    <name type="common">malo sina</name>
    <dbReference type="NCBI Taxonomy" id="4533"/>
    <lineage>
        <taxon>Eukaryota</taxon>
        <taxon>Viridiplantae</taxon>
        <taxon>Streptophyta</taxon>
        <taxon>Embryophyta</taxon>
        <taxon>Tracheophyta</taxon>
        <taxon>Spermatophyta</taxon>
        <taxon>Magnoliopsida</taxon>
        <taxon>Liliopsida</taxon>
        <taxon>Poales</taxon>
        <taxon>Poaceae</taxon>
        <taxon>BOP clade</taxon>
        <taxon>Oryzoideae</taxon>
        <taxon>Oryzeae</taxon>
        <taxon>Oryzinae</taxon>
        <taxon>Oryza</taxon>
    </lineage>
</organism>
<protein>
    <submittedName>
        <fullName evidence="2">Uncharacterized protein</fullName>
    </submittedName>
</protein>
<keyword evidence="1" id="KW-0812">Transmembrane</keyword>
<name>J3M552_ORYBR</name>
<keyword evidence="1" id="KW-1133">Transmembrane helix</keyword>
<dbReference type="AlphaFoldDB" id="J3M552"/>
<accession>J3M552</accession>
<dbReference type="HOGENOM" id="CLU_2661801_0_0_1"/>